<feature type="compositionally biased region" description="Polar residues" evidence="1">
    <location>
        <begin position="181"/>
        <end position="192"/>
    </location>
</feature>
<feature type="region of interest" description="Disordered" evidence="1">
    <location>
        <begin position="163"/>
        <end position="278"/>
    </location>
</feature>
<accession>A0A2A2ZKB4</accession>
<dbReference type="RefSeq" id="WP_076221080.1">
    <property type="nucleotide sequence ID" value="NZ_JAAILH010000013.1"/>
</dbReference>
<comment type="caution">
    <text evidence="2">The sequence shown here is derived from an EMBL/GenBank/DDBJ whole genome shotgun (WGS) entry which is preliminary data.</text>
</comment>
<dbReference type="AlphaFoldDB" id="A0A2A2ZKB4"/>
<feature type="compositionally biased region" description="Pro residues" evidence="1">
    <location>
        <begin position="250"/>
        <end position="273"/>
    </location>
</feature>
<organism evidence="2 3">
    <name type="scientific">Mycobacterium avium</name>
    <dbReference type="NCBI Taxonomy" id="1764"/>
    <lineage>
        <taxon>Bacteria</taxon>
        <taxon>Bacillati</taxon>
        <taxon>Actinomycetota</taxon>
        <taxon>Actinomycetes</taxon>
        <taxon>Mycobacteriales</taxon>
        <taxon>Mycobacteriaceae</taxon>
        <taxon>Mycobacterium</taxon>
        <taxon>Mycobacterium avium complex (MAC)</taxon>
    </lineage>
</organism>
<evidence type="ECO:0000256" key="1">
    <source>
        <dbReference type="SAM" id="MobiDB-lite"/>
    </source>
</evidence>
<evidence type="ECO:0000313" key="3">
    <source>
        <dbReference type="Proteomes" id="UP000217768"/>
    </source>
</evidence>
<gene>
    <name evidence="2" type="ORF">CKJ66_10720</name>
</gene>
<feature type="compositionally biased region" description="Polar residues" evidence="1">
    <location>
        <begin position="232"/>
        <end position="245"/>
    </location>
</feature>
<dbReference type="EMBL" id="NSFD01000021">
    <property type="protein sequence ID" value="PBA26878.1"/>
    <property type="molecule type" value="Genomic_DNA"/>
</dbReference>
<name>A0A2A2ZKB4_MYCAV</name>
<dbReference type="Proteomes" id="UP000217768">
    <property type="component" value="Unassembled WGS sequence"/>
</dbReference>
<evidence type="ECO:0008006" key="4">
    <source>
        <dbReference type="Google" id="ProtNLM"/>
    </source>
</evidence>
<reference evidence="2 3" key="1">
    <citation type="submission" date="2017-08" db="EMBL/GenBank/DDBJ databases">
        <title>Phylogenetic analysis of Mycobacterium avium complex whole genomes.</title>
        <authorList>
            <person name="Caverly L.J."/>
            <person name="Spilker T."/>
            <person name="Lipuma J."/>
        </authorList>
    </citation>
    <scope>NUCLEOTIDE SEQUENCE [LARGE SCALE GENOMIC DNA]</scope>
    <source>
        <strain evidence="2 3">FLAC0165</strain>
    </source>
</reference>
<feature type="compositionally biased region" description="Pro residues" evidence="1">
    <location>
        <begin position="207"/>
        <end position="222"/>
    </location>
</feature>
<proteinExistence type="predicted"/>
<evidence type="ECO:0000313" key="2">
    <source>
        <dbReference type="EMBL" id="PBA26878.1"/>
    </source>
</evidence>
<protein>
    <recommendedName>
        <fullName evidence="4">Transmembrane protein</fullName>
    </recommendedName>
</protein>
<sequence>MPATLSQIQAWSTEHLIDAAAFWTQTADRWEDAFLTMRNQAQSITWHGAGGDALRQRTGADLSVVSGKADLLRQAAGIARNGASDISAAQRRVLYGVEDAQNAGFTVGEDLSVTDTRSTSPTERAARQAQAEAFAADLRLRAEQLDAADTKVSGQLTAATAGLSGGGFAPTPGSGHATPADNRTTPGSNRNNGAKLVDYFKQDGGPQPQPAGPQPQPQPAGPQPSFLDQYKQALTSPGQQAQPSATPMPAFGPRPDSGPQPAPGPMPSVPPQPSFGQCVGGQVKANVGKDMVKGGFETGIKGAIVGAAGGGIATPEFAGAGALPGAVLGFVGGFAKGVEEAPVKAALEGAAECADVPIPGWMK</sequence>